<dbReference type="AlphaFoldDB" id="A0A916PA98"/>
<dbReference type="Proteomes" id="UP000039021">
    <property type="component" value="Unassembled WGS sequence"/>
</dbReference>
<gene>
    <name evidence="1" type="ORF">ERS007739_00210</name>
</gene>
<protein>
    <submittedName>
        <fullName evidence="1">Uncharacterized protein</fullName>
    </submittedName>
</protein>
<sequence>MGRYGTCHSMSSTSQSAASASSFIASRPLLMASWWLPENAVYTRSPP</sequence>
<evidence type="ECO:0000313" key="2">
    <source>
        <dbReference type="Proteomes" id="UP000039021"/>
    </source>
</evidence>
<dbReference type="EMBL" id="CSBK01000051">
    <property type="protein sequence ID" value="COW85662.1"/>
    <property type="molecule type" value="Genomic_DNA"/>
</dbReference>
<organism evidence="1 2">
    <name type="scientific">Mycobacterium tuberculosis</name>
    <dbReference type="NCBI Taxonomy" id="1773"/>
    <lineage>
        <taxon>Bacteria</taxon>
        <taxon>Bacillati</taxon>
        <taxon>Actinomycetota</taxon>
        <taxon>Actinomycetes</taxon>
        <taxon>Mycobacteriales</taxon>
        <taxon>Mycobacteriaceae</taxon>
        <taxon>Mycobacterium</taxon>
        <taxon>Mycobacterium tuberculosis complex</taxon>
    </lineage>
</organism>
<evidence type="ECO:0000313" key="1">
    <source>
        <dbReference type="EMBL" id="COW85662.1"/>
    </source>
</evidence>
<reference evidence="2" key="1">
    <citation type="submission" date="2015-03" db="EMBL/GenBank/DDBJ databases">
        <authorList>
            <consortium name="Pathogen Informatics"/>
        </authorList>
    </citation>
    <scope>NUCLEOTIDE SEQUENCE [LARGE SCALE GENOMIC DNA]</scope>
    <source>
        <strain evidence="2">N09902308</strain>
    </source>
</reference>
<accession>A0A916PA98</accession>
<proteinExistence type="predicted"/>
<name>A0A916PA98_MYCTX</name>
<comment type="caution">
    <text evidence="1">The sequence shown here is derived from an EMBL/GenBank/DDBJ whole genome shotgun (WGS) entry which is preliminary data.</text>
</comment>